<name>E8U6B9_DEIML</name>
<keyword evidence="3" id="KW-1185">Reference proteome</keyword>
<keyword evidence="1" id="KW-0732">Signal</keyword>
<dbReference type="eggNOG" id="COG1572">
    <property type="taxonomic scope" value="Bacteria"/>
</dbReference>
<feature type="chain" id="PRO_5003232401" evidence="1">
    <location>
        <begin position="20"/>
        <end position="1587"/>
    </location>
</feature>
<reference evidence="3" key="2">
    <citation type="submission" date="2011-01" db="EMBL/GenBank/DDBJ databases">
        <title>The complete genome of Deinococcus maricopensis DSM 21211.</title>
        <authorList>
            <consortium name="US DOE Joint Genome Institute (JGI-PGF)"/>
            <person name="Lucas S."/>
            <person name="Copeland A."/>
            <person name="Lapidus A."/>
            <person name="Goodwin L."/>
            <person name="Pitluck S."/>
            <person name="Kyrpides N."/>
            <person name="Mavromatis K."/>
            <person name="Pagani I."/>
            <person name="Ivanova N."/>
            <person name="Ovchinnikova G."/>
            <person name="Zeytun A."/>
            <person name="Detter J.C."/>
            <person name="Han C."/>
            <person name="Land M."/>
            <person name="Hauser L."/>
            <person name="Markowitz V."/>
            <person name="Cheng J.-F."/>
            <person name="Hugenholtz P."/>
            <person name="Woyke T."/>
            <person name="Wu D."/>
            <person name="Pukall R."/>
            <person name="Gehrich-Schroeter G."/>
            <person name="Brambilla E."/>
            <person name="Klenk H.-P."/>
            <person name="Eisen J.A."/>
        </authorList>
    </citation>
    <scope>NUCLEOTIDE SEQUENCE [LARGE SCALE GENOMIC DNA]</scope>
    <source>
        <strain evidence="3">DSM 21211 / LMG 22137 / NRRL B-23946 / LB-34</strain>
    </source>
</reference>
<gene>
    <name evidence="2" type="ordered locus">Deima_0955</name>
</gene>
<organism evidence="2 3">
    <name type="scientific">Deinococcus maricopensis (strain DSM 21211 / LMG 22137 / NRRL B-23946 / LB-34)</name>
    <dbReference type="NCBI Taxonomy" id="709986"/>
    <lineage>
        <taxon>Bacteria</taxon>
        <taxon>Thermotogati</taxon>
        <taxon>Deinococcota</taxon>
        <taxon>Deinococci</taxon>
        <taxon>Deinococcales</taxon>
        <taxon>Deinococcaceae</taxon>
        <taxon>Deinococcus</taxon>
    </lineage>
</organism>
<dbReference type="OrthoDB" id="28717at2"/>
<evidence type="ECO:0000313" key="3">
    <source>
        <dbReference type="Proteomes" id="UP000008635"/>
    </source>
</evidence>
<sequence precursor="true">MNREALPLLTALLAASAGAQELSSSLPLTSVGSKLMWTVGDQDLRLVVGMDARVRLELYSPQLDPDDYRSPDEYGDEHYDAQPVTTTFTLLGDAGQVLRQQTFGAGSHDWQAFLDQDLPGGTYTLKVRTEGNAKNTFAVRVNSVSASVEADRVNVNVHARDWTPAVNVHNDGGPLSLRLYDGDGATELEAELRDDAGHTYPVKVSGQLDWETIQVPETPGNYTVYLRQPVTARQYSNTVGFSLFRSSDAQVPLTIARADTTGRLTLTAELVLPNGTQSTTAPVQVGDRTLTVNGTQTLTVPAQAYALHAAPVAGAAVTLSAPSVTVRKGETAQAKVQVRPNVQLTLKADKDLVCVGDVVTFTATARTAFAGDLPAELRASLPMNLQPVGAVEKTATLNAQRPTELRFEARAVLAGAAQVRADLGPWGQSQTTDLRVLASTTQLELRRADLPSALPGETVNVSFTVTNASGAPADFTVEDQPGANLQAQASTTFSGTLQPGETRELRYPALVVGQSGDTTTAQATLRSACEGVQTSSAAFTVATPAEAPTPAPQAAPAITRESTVRIPFDAPKVATQLVIAHALPAGSTYVPGSSTLEGHALPDPVIGTSGRAYWTVPGSLRGLLTYRVTHTGALPTLSSPALIGKYAFGRREVLVGDANLADLDAATPAAQAAPQENDGDLKLPLAGTVYRTRDKISISVVGTQNDPRVLTVNGAPVTEASLGGKTLDPTTGQVRLDYVGVNLRPGENVLAYGDQTIKVYLASAAVNVEFTPVNLEADGVTPLRLKVRVVDANGLTPDLPALTLDSTLEPTAQDAAPKIGSYQVRLTDGEGTLELPALTAPTRFTVRALLGAKVIERNFEATPGGGNVAVGFVSATAGLGGNPTLSARGQAYAEQRLGSGKLYVAVTGGYDATLNDGQLTGAPTDEHLPTTANPTVRYPAYGDASTEQLALQGMDPVAFRYEHPTFNVQYRQAPVPIDVFSIGETPTALSGFTRTNPQVSGFAAWLPRDLGDDTLIPDGTRVLRLSHTGAVPDSETVQLVTRDRVTGAVTTTTLTRYADYTLDPDAGVLYLSKAITAVDEHLNDVRLHVTYRVLNRSENRTLGYGAQVKGTFGAFTAAAAVVRMDGVTSTGARLTYDTQATHASVTGAYADGVMLAADARTTYAAGDATLSAHYQDASYDGLNKGTAGFGVNASANYAFTPALTGTVTGQYTRTLNADDTTTEGGTVTALARYRTGALAVGGGLKAGTGTEAGVSAVASASYDANPFSVSVQHAQPISAGTQQPTTDITTKVQVAPNVTLGVTDTITWGEGQRASVSLNSKLGGTNLSAAYDLPTASGEGNRARFGADTSLALTDHLTLGLNGSVTLAVQNGASTYNAGASLRYTQDRLTATAKTDFSVTQGRLKTVLAGGVTYSLSDQWTLTTDGTTVLGSDPGTRFTVGTTLRDGPWQGLAYARYQTGSLAGGTPQLTGEASLEYHRATYAVRGNLAARTNLNDPDSFTYQPSASATWYVTDRLGLGLNARALLQPAAGFAQYGYGAEASLRVLSGTWLTVGYNLKGFDGVGSSVYTRPGAYLRLDLLLDEGQRK</sequence>
<evidence type="ECO:0000313" key="2">
    <source>
        <dbReference type="EMBL" id="ADV66608.1"/>
    </source>
</evidence>
<dbReference type="HOGENOM" id="CLU_244843_0_0_0"/>
<proteinExistence type="predicted"/>
<dbReference type="KEGG" id="dmr:Deima_0955"/>
<dbReference type="EMBL" id="CP002454">
    <property type="protein sequence ID" value="ADV66608.1"/>
    <property type="molecule type" value="Genomic_DNA"/>
</dbReference>
<dbReference type="eggNOG" id="COG2067">
    <property type="taxonomic scope" value="Bacteria"/>
</dbReference>
<dbReference type="STRING" id="709986.Deima_0955"/>
<protein>
    <submittedName>
        <fullName evidence="2">Conserved repeat domain protein</fullName>
    </submittedName>
</protein>
<feature type="signal peptide" evidence="1">
    <location>
        <begin position="1"/>
        <end position="19"/>
    </location>
</feature>
<reference evidence="2 3" key="1">
    <citation type="journal article" date="2011" name="Stand. Genomic Sci.">
        <title>Complete genome sequence of Deinococcus maricopensis type strain (LB-34).</title>
        <authorList>
            <person name="Pukall R."/>
            <person name="Zeytun A."/>
            <person name="Lucas S."/>
            <person name="Lapidus A."/>
            <person name="Hammon N."/>
            <person name="Deshpande S."/>
            <person name="Nolan M."/>
            <person name="Cheng J.F."/>
            <person name="Pitluck S."/>
            <person name="Liolios K."/>
            <person name="Pagani I."/>
            <person name="Mikhailova N."/>
            <person name="Ivanova N."/>
            <person name="Mavromatis K."/>
            <person name="Pati A."/>
            <person name="Tapia R."/>
            <person name="Han C."/>
            <person name="Goodwin L."/>
            <person name="Chen A."/>
            <person name="Palaniappan K."/>
            <person name="Land M."/>
            <person name="Hauser L."/>
            <person name="Chang Y.J."/>
            <person name="Jeffries C.D."/>
            <person name="Brambilla E.M."/>
            <person name="Rohde M."/>
            <person name="Goker M."/>
            <person name="Detter J.C."/>
            <person name="Woyke T."/>
            <person name="Bristow J."/>
            <person name="Eisen J.A."/>
            <person name="Markowitz V."/>
            <person name="Hugenholtz P."/>
            <person name="Kyrpides N.C."/>
            <person name="Klenk H.P."/>
        </authorList>
    </citation>
    <scope>NUCLEOTIDE SEQUENCE [LARGE SCALE GENOMIC DNA]</scope>
    <source>
        <strain evidence="3">DSM 21211 / LMG 22137 / NRRL B-23946 / LB-34</strain>
    </source>
</reference>
<dbReference type="RefSeq" id="WP_013556113.1">
    <property type="nucleotide sequence ID" value="NC_014958.1"/>
</dbReference>
<accession>E8U6B9</accession>
<evidence type="ECO:0000256" key="1">
    <source>
        <dbReference type="SAM" id="SignalP"/>
    </source>
</evidence>
<dbReference type="Proteomes" id="UP000008635">
    <property type="component" value="Chromosome"/>
</dbReference>